<name>A0A386UIY6_9RHOB</name>
<dbReference type="EMBL" id="CP031078">
    <property type="protein sequence ID" value="AYF00318.1"/>
    <property type="molecule type" value="Genomic_DNA"/>
</dbReference>
<proteinExistence type="predicted"/>
<dbReference type="Proteomes" id="UP000272010">
    <property type="component" value="Chromosome"/>
</dbReference>
<evidence type="ECO:0000313" key="2">
    <source>
        <dbReference type="Proteomes" id="UP000272010"/>
    </source>
</evidence>
<protein>
    <submittedName>
        <fullName evidence="1">Uncharacterized protein</fullName>
    </submittedName>
</protein>
<evidence type="ECO:0000313" key="1">
    <source>
        <dbReference type="EMBL" id="AYF00318.1"/>
    </source>
</evidence>
<sequence>MACVNLISLLTRRPTPVRVLRVSLRPLRHTGASGTGRAAGVRPHWTFGSAREMGNCQTNP</sequence>
<gene>
    <name evidence="1" type="ORF">PY32053_00641</name>
</gene>
<organism evidence="1 2">
    <name type="scientific">Paracoccus yeei</name>
    <dbReference type="NCBI Taxonomy" id="147645"/>
    <lineage>
        <taxon>Bacteria</taxon>
        <taxon>Pseudomonadati</taxon>
        <taxon>Pseudomonadota</taxon>
        <taxon>Alphaproteobacteria</taxon>
        <taxon>Rhodobacterales</taxon>
        <taxon>Paracoccaceae</taxon>
        <taxon>Paracoccus</taxon>
    </lineage>
</organism>
<accession>A0A386UIY6</accession>
<dbReference type="AlphaFoldDB" id="A0A386UIY6"/>
<reference evidence="2" key="1">
    <citation type="submission" date="2018-07" db="EMBL/GenBank/DDBJ databases">
        <title>Genome Structure of the Opportunistic Pathogen Paracoccus yeei (Alphaproteobacteria) and Identification of Putative Virulence Factors.</title>
        <authorList>
            <person name="Lasek R."/>
            <person name="Szuplewska M."/>
            <person name="Mitura M."/>
            <person name="Decewicz P."/>
            <person name="Chmielowska C."/>
            <person name="Pawlot A."/>
            <person name="Sentkowska D."/>
            <person name="Czarnecki J."/>
            <person name="Bartosik D."/>
        </authorList>
    </citation>
    <scope>NUCLEOTIDE SEQUENCE [LARGE SCALE GENOMIC DNA]</scope>
    <source>
        <strain evidence="2">CCUG 32053</strain>
    </source>
</reference>